<dbReference type="GO" id="GO:0000166">
    <property type="term" value="F:nucleotide binding"/>
    <property type="evidence" value="ECO:0007669"/>
    <property type="project" value="InterPro"/>
</dbReference>
<keyword evidence="3" id="KW-0540">Nuclease</keyword>
<dbReference type="GO" id="GO:0071051">
    <property type="term" value="P:poly(A)-dependent snoRNA 3'-end processing"/>
    <property type="evidence" value="ECO:0007669"/>
    <property type="project" value="TreeGrafter"/>
</dbReference>
<organism evidence="11 12">
    <name type="scientific">Rhodocollybia butyracea</name>
    <dbReference type="NCBI Taxonomy" id="206335"/>
    <lineage>
        <taxon>Eukaryota</taxon>
        <taxon>Fungi</taxon>
        <taxon>Dikarya</taxon>
        <taxon>Basidiomycota</taxon>
        <taxon>Agaricomycotina</taxon>
        <taxon>Agaricomycetes</taxon>
        <taxon>Agaricomycetidae</taxon>
        <taxon>Agaricales</taxon>
        <taxon>Marasmiineae</taxon>
        <taxon>Omphalotaceae</taxon>
        <taxon>Rhodocollybia</taxon>
    </lineage>
</organism>
<feature type="region of interest" description="Disordered" evidence="9">
    <location>
        <begin position="736"/>
        <end position="842"/>
    </location>
</feature>
<evidence type="ECO:0000256" key="4">
    <source>
        <dbReference type="ARBA" id="ARBA00022801"/>
    </source>
</evidence>
<dbReference type="Pfam" id="PF01612">
    <property type="entry name" value="DNA_pol_A_exo1"/>
    <property type="match status" value="1"/>
</dbReference>
<comment type="caution">
    <text evidence="11">The sequence shown here is derived from an EMBL/GenBank/DDBJ whole genome shotgun (WGS) entry which is preliminary data.</text>
</comment>
<evidence type="ECO:0000256" key="7">
    <source>
        <dbReference type="ARBA" id="ARBA00023242"/>
    </source>
</evidence>
<dbReference type="SUPFAM" id="SSF53098">
    <property type="entry name" value="Ribonuclease H-like"/>
    <property type="match status" value="1"/>
</dbReference>
<keyword evidence="4" id="KW-0378">Hydrolase</keyword>
<dbReference type="CDD" id="cd06147">
    <property type="entry name" value="Rrp6p_like_exo"/>
    <property type="match status" value="1"/>
</dbReference>
<dbReference type="PANTHER" id="PTHR12124">
    <property type="entry name" value="POLYMYOSITIS/SCLERODERMA AUTOANTIGEN-RELATED"/>
    <property type="match status" value="1"/>
</dbReference>
<evidence type="ECO:0000259" key="10">
    <source>
        <dbReference type="PROSITE" id="PS50967"/>
    </source>
</evidence>
<dbReference type="GO" id="GO:0005730">
    <property type="term" value="C:nucleolus"/>
    <property type="evidence" value="ECO:0007669"/>
    <property type="project" value="TreeGrafter"/>
</dbReference>
<dbReference type="InterPro" id="IPR036397">
    <property type="entry name" value="RNaseH_sf"/>
</dbReference>
<dbReference type="Proteomes" id="UP000772434">
    <property type="component" value="Unassembled WGS sequence"/>
</dbReference>
<evidence type="ECO:0000256" key="1">
    <source>
        <dbReference type="ARBA" id="ARBA00004123"/>
    </source>
</evidence>
<dbReference type="EMBL" id="JADNRY010000059">
    <property type="protein sequence ID" value="KAF9068629.1"/>
    <property type="molecule type" value="Genomic_DNA"/>
</dbReference>
<proteinExistence type="inferred from homology"/>
<dbReference type="Pfam" id="PF08066">
    <property type="entry name" value="PMC2NT"/>
    <property type="match status" value="1"/>
</dbReference>
<dbReference type="GO" id="GO:0071044">
    <property type="term" value="P:histone mRNA catabolic process"/>
    <property type="evidence" value="ECO:0007669"/>
    <property type="project" value="TreeGrafter"/>
</dbReference>
<dbReference type="GO" id="GO:0071040">
    <property type="term" value="P:nuclear polyadenylation-dependent antisense transcript catabolic process"/>
    <property type="evidence" value="ECO:0007669"/>
    <property type="project" value="TreeGrafter"/>
</dbReference>
<dbReference type="GO" id="GO:0000467">
    <property type="term" value="P:exonucleolytic trimming to generate mature 3'-end of 5.8S rRNA from tricistronic rRNA transcript (SSU-rRNA, 5.8S rRNA, LSU-rRNA)"/>
    <property type="evidence" value="ECO:0007669"/>
    <property type="project" value="InterPro"/>
</dbReference>
<keyword evidence="7" id="KW-0539">Nucleus</keyword>
<gene>
    <name evidence="11" type="ORF">BDP27DRAFT_1224008</name>
</gene>
<dbReference type="GO" id="GO:0071038">
    <property type="term" value="P:TRAMP-dependent tRNA surveillance pathway"/>
    <property type="evidence" value="ECO:0007669"/>
    <property type="project" value="TreeGrafter"/>
</dbReference>
<dbReference type="FunFam" id="3.30.420.10:FF:000059">
    <property type="entry name" value="Exosome complex exonuclease Rrp6"/>
    <property type="match status" value="1"/>
</dbReference>
<accession>A0A9P5U7B2</accession>
<dbReference type="InterPro" id="IPR049559">
    <property type="entry name" value="Rrp6p-like_exo"/>
</dbReference>
<dbReference type="SMART" id="SM00341">
    <property type="entry name" value="HRDC"/>
    <property type="match status" value="1"/>
</dbReference>
<evidence type="ECO:0000313" key="11">
    <source>
        <dbReference type="EMBL" id="KAF9068629.1"/>
    </source>
</evidence>
<dbReference type="InterPro" id="IPR010997">
    <property type="entry name" value="HRDC-like_sf"/>
</dbReference>
<keyword evidence="6" id="KW-0269">Exonuclease</keyword>
<dbReference type="InterPro" id="IPR012337">
    <property type="entry name" value="RNaseH-like_sf"/>
</dbReference>
<dbReference type="GO" id="GO:0071037">
    <property type="term" value="P:nuclear polyadenylation-dependent snRNA catabolic process"/>
    <property type="evidence" value="ECO:0007669"/>
    <property type="project" value="TreeGrafter"/>
</dbReference>
<dbReference type="PANTHER" id="PTHR12124:SF47">
    <property type="entry name" value="EXOSOME COMPONENT 10"/>
    <property type="match status" value="1"/>
</dbReference>
<comment type="subcellular location">
    <subcellularLocation>
        <location evidence="1">Nucleus</location>
    </subcellularLocation>
</comment>
<reference evidence="11" key="1">
    <citation type="submission" date="2020-11" db="EMBL/GenBank/DDBJ databases">
        <authorList>
            <consortium name="DOE Joint Genome Institute"/>
            <person name="Ahrendt S."/>
            <person name="Riley R."/>
            <person name="Andreopoulos W."/>
            <person name="Labutti K."/>
            <person name="Pangilinan J."/>
            <person name="Ruiz-Duenas F.J."/>
            <person name="Barrasa J.M."/>
            <person name="Sanchez-Garcia M."/>
            <person name="Camarero S."/>
            <person name="Miyauchi S."/>
            <person name="Serrano A."/>
            <person name="Linde D."/>
            <person name="Babiker R."/>
            <person name="Drula E."/>
            <person name="Ayuso-Fernandez I."/>
            <person name="Pacheco R."/>
            <person name="Padilla G."/>
            <person name="Ferreira P."/>
            <person name="Barriuso J."/>
            <person name="Kellner H."/>
            <person name="Castanera R."/>
            <person name="Alfaro M."/>
            <person name="Ramirez L."/>
            <person name="Pisabarro A.G."/>
            <person name="Kuo A."/>
            <person name="Tritt A."/>
            <person name="Lipzen A."/>
            <person name="He G."/>
            <person name="Yan M."/>
            <person name="Ng V."/>
            <person name="Cullen D."/>
            <person name="Martin F."/>
            <person name="Rosso M.-N."/>
            <person name="Henrissat B."/>
            <person name="Hibbett D."/>
            <person name="Martinez A.T."/>
            <person name="Grigoriev I.V."/>
        </authorList>
    </citation>
    <scope>NUCLEOTIDE SEQUENCE</scope>
    <source>
        <strain evidence="11">AH 40177</strain>
    </source>
</reference>
<name>A0A9P5U7B2_9AGAR</name>
<feature type="domain" description="HRDC" evidence="10">
    <location>
        <begin position="496"/>
        <end position="576"/>
    </location>
</feature>
<keyword evidence="5" id="KW-0271">Exosome</keyword>
<evidence type="ECO:0000313" key="12">
    <source>
        <dbReference type="Proteomes" id="UP000772434"/>
    </source>
</evidence>
<dbReference type="InterPro" id="IPR002562">
    <property type="entry name" value="3'-5'_exonuclease_dom"/>
</dbReference>
<dbReference type="GO" id="GO:0071036">
    <property type="term" value="P:nuclear polyadenylation-dependent snoRNA catabolic process"/>
    <property type="evidence" value="ECO:0007669"/>
    <property type="project" value="TreeGrafter"/>
</dbReference>
<dbReference type="Gene3D" id="3.30.420.10">
    <property type="entry name" value="Ribonuclease H-like superfamily/Ribonuclease H"/>
    <property type="match status" value="1"/>
</dbReference>
<dbReference type="GO" id="GO:0000175">
    <property type="term" value="F:3'-5'-RNA exonuclease activity"/>
    <property type="evidence" value="ECO:0007669"/>
    <property type="project" value="InterPro"/>
</dbReference>
<dbReference type="OrthoDB" id="2250022at2759"/>
<keyword evidence="12" id="KW-1185">Reference proteome</keyword>
<dbReference type="PROSITE" id="PS50967">
    <property type="entry name" value="HRDC"/>
    <property type="match status" value="1"/>
</dbReference>
<dbReference type="InterPro" id="IPR045092">
    <property type="entry name" value="Rrp6-like"/>
</dbReference>
<dbReference type="InterPro" id="IPR012588">
    <property type="entry name" value="Exosome-assoc_fac_Rrp6_N"/>
</dbReference>
<dbReference type="FunFam" id="1.10.150.80:FF:000001">
    <property type="entry name" value="Putative exosome component 10"/>
    <property type="match status" value="1"/>
</dbReference>
<evidence type="ECO:0000256" key="3">
    <source>
        <dbReference type="ARBA" id="ARBA00022722"/>
    </source>
</evidence>
<evidence type="ECO:0000256" key="8">
    <source>
        <dbReference type="ARBA" id="ARBA00043957"/>
    </source>
</evidence>
<evidence type="ECO:0000256" key="6">
    <source>
        <dbReference type="ARBA" id="ARBA00022839"/>
    </source>
</evidence>
<dbReference type="GO" id="GO:0071039">
    <property type="term" value="P:nuclear polyadenylation-dependent CUT catabolic process"/>
    <property type="evidence" value="ECO:0007669"/>
    <property type="project" value="TreeGrafter"/>
</dbReference>
<keyword evidence="2" id="KW-0698">rRNA processing</keyword>
<dbReference type="SMART" id="SM00474">
    <property type="entry name" value="35EXOc"/>
    <property type="match status" value="1"/>
</dbReference>
<evidence type="ECO:0000256" key="5">
    <source>
        <dbReference type="ARBA" id="ARBA00022835"/>
    </source>
</evidence>
<sequence length="842" mass="94283">MSSQESSILTSSFDEFSSQLQSSALKATRNSMLLPSDLHFHRTMDPEFSKDLDLFSSRILSVANKLLTLVGTAESSSKSKGKLESEDDVVDNFHSVVVDVMDRMMEKTDINLDEFLGRNKAPAIAINTKLIAAKKKSSASNTKAKGGLDPALQHASHLPKPQLKFAKKIENNNVPWVPTLSHKYNASVPLGYNYHDSDSQMEMDTLLGCHPYRYEITHISYPPRMFEPSTPIPPTPFDATTFRWVSTVSELESMLVELRKVTEFAVDLEHHSYRSYAGFLCLMQVSTRQQDWIVDLLVLRDEVSILNEVFTNPKITKVFHGAESDVVWLQQDLEIYIVNLFDTFHASKVLGFPRHGLANLLEMYCDFTADKRYQLADWRIRPLPEEMLDYARSDTHFLLYIYDNLRNALLDRASSQGQDLMERDDSNSLAPISQPYPPTQTLVQEVLSKSEETALRFYEKEYYDVERGTGGNGWDTLARKWNKINLYASSSTIGIPGMQRDIYRRIHLWRDKVAREEDESTRYVLPNHYIFQLAEQPPADMAAMLRIFHFVPPVLKRRAKELLDVIREALKHHLTAADEKSLDVPMLQESAKAEQQLSLERGSIDPSLWPSGSLSTKPPLSSSLFGDMSLNSIRSHNRDNILGMAAPQSTLFGNTLANPQPVSNRNVGMAPLDHFTEVVARIHSNLVIAPSAAKVIHTTNASSVEQSFSAEVVEDGILPSSAQVEIPFVPAAQRSIKTSVSSTPDDAIVIVGQSKQKKRKRAKDPANSGEKRENQEANAAPFDFASAPNILDAVPAPEQSHIPRKKPKQSKGSNGSAFYGSFPAPPKAHSEVKSGNKSHTFK</sequence>
<dbReference type="InterPro" id="IPR044876">
    <property type="entry name" value="HRDC_dom_sf"/>
</dbReference>
<dbReference type="InterPro" id="IPR002121">
    <property type="entry name" value="HRDC_dom"/>
</dbReference>
<comment type="similarity">
    <text evidence="8">Belongs to the exosome component 10/RRP6 family.</text>
</comment>
<dbReference type="Gene3D" id="1.10.150.80">
    <property type="entry name" value="HRDC domain"/>
    <property type="match status" value="1"/>
</dbReference>
<evidence type="ECO:0000256" key="9">
    <source>
        <dbReference type="SAM" id="MobiDB-lite"/>
    </source>
</evidence>
<dbReference type="Pfam" id="PF00570">
    <property type="entry name" value="HRDC"/>
    <property type="match status" value="1"/>
</dbReference>
<dbReference type="AlphaFoldDB" id="A0A9P5U7B2"/>
<evidence type="ECO:0000256" key="2">
    <source>
        <dbReference type="ARBA" id="ARBA00022552"/>
    </source>
</evidence>
<dbReference type="GO" id="GO:0000176">
    <property type="term" value="C:nuclear exosome (RNase complex)"/>
    <property type="evidence" value="ECO:0007669"/>
    <property type="project" value="InterPro"/>
</dbReference>
<dbReference type="GO" id="GO:0003727">
    <property type="term" value="F:single-stranded RNA binding"/>
    <property type="evidence" value="ECO:0007669"/>
    <property type="project" value="TreeGrafter"/>
</dbReference>
<dbReference type="GO" id="GO:0071035">
    <property type="term" value="P:nuclear polyadenylation-dependent rRNA catabolic process"/>
    <property type="evidence" value="ECO:0007669"/>
    <property type="project" value="TreeGrafter"/>
</dbReference>
<dbReference type="SUPFAM" id="SSF47819">
    <property type="entry name" value="HRDC-like"/>
    <property type="match status" value="1"/>
</dbReference>
<protein>
    <submittedName>
        <fullName evidence="11">Ribonuclease H-like domain-containing protein</fullName>
    </submittedName>
</protein>